<keyword evidence="3" id="KW-1133">Transmembrane helix</keyword>
<proteinExistence type="predicted"/>
<evidence type="ECO:0008006" key="6">
    <source>
        <dbReference type="Google" id="ProtNLM"/>
    </source>
</evidence>
<dbReference type="SMART" id="SM00698">
    <property type="entry name" value="MORN"/>
    <property type="match status" value="3"/>
</dbReference>
<dbReference type="Pfam" id="PF02493">
    <property type="entry name" value="MORN"/>
    <property type="match status" value="4"/>
</dbReference>
<keyword evidence="5" id="KW-1185">Reference proteome</keyword>
<dbReference type="Gene3D" id="2.20.110.10">
    <property type="entry name" value="Histone H3 K4-specific methyltransferase SET7/9 N-terminal domain"/>
    <property type="match status" value="2"/>
</dbReference>
<dbReference type="EMBL" id="CP096205">
    <property type="protein sequence ID" value="UPQ79607.1"/>
    <property type="molecule type" value="Genomic_DNA"/>
</dbReference>
<sequence length="267" mass="31168">MTKRKNYILLLSSIFLTGLCFYLLYNYKIEKQSNELKELKENYTLKIDSLETYKKYFQATHLYLEGFEQEANTIVKSIPMSDSLWINTVELLQNKSNNTSPKIILSQREKTVHDTIIAYDKVAISDLEKTKNDLEVAKSKLNELQMASGILNLTSSKGKKFQYIGQTKNGNAEGFGVGIFETGSIYKGYWQNNFRHGKGIFTWKDNEHYEGEFKNDKRDGYGEYHWKNGEVYKGFWKNDQRHGEGKLFKKNGKLKKEGIWENDELVR</sequence>
<gene>
    <name evidence="4" type="ORF">M0M57_01920</name>
</gene>
<keyword evidence="3" id="KW-0812">Transmembrane</keyword>
<reference evidence="4" key="1">
    <citation type="submission" date="2022-04" db="EMBL/GenBank/DDBJ databases">
        <title>Consumption of N2O by Flavobacterium azooxidireducens sp. nov. isolated from Decomposing Leaf Litter of Phragmites australis (Cav.).</title>
        <authorList>
            <person name="Behrendt U."/>
            <person name="Spanner T."/>
            <person name="Augustin J."/>
            <person name="Horn M.A."/>
            <person name="Kolb S."/>
            <person name="Ulrich A."/>
        </authorList>
    </citation>
    <scope>NUCLEOTIDE SEQUENCE</scope>
    <source>
        <strain evidence="4">IGB 4-14</strain>
    </source>
</reference>
<dbReference type="InterPro" id="IPR003409">
    <property type="entry name" value="MORN"/>
</dbReference>
<dbReference type="PANTHER" id="PTHR43215">
    <property type="entry name" value="RADIAL SPOKE HEAD 1 HOMOLOG"/>
    <property type="match status" value="1"/>
</dbReference>
<evidence type="ECO:0000256" key="3">
    <source>
        <dbReference type="SAM" id="Phobius"/>
    </source>
</evidence>
<dbReference type="Proteomes" id="UP000830583">
    <property type="component" value="Chromosome"/>
</dbReference>
<evidence type="ECO:0000313" key="4">
    <source>
        <dbReference type="EMBL" id="UPQ79607.1"/>
    </source>
</evidence>
<keyword evidence="2" id="KW-0175">Coiled coil</keyword>
<accession>A0ABY4KFL9</accession>
<name>A0ABY4KFL9_9FLAO</name>
<dbReference type="RefSeq" id="WP_248434867.1">
    <property type="nucleotide sequence ID" value="NZ_CP096205.1"/>
</dbReference>
<keyword evidence="1" id="KW-0677">Repeat</keyword>
<organism evidence="4 5">
    <name type="scientific">Flavobacterium azooxidireducens</name>
    <dbReference type="NCBI Taxonomy" id="1871076"/>
    <lineage>
        <taxon>Bacteria</taxon>
        <taxon>Pseudomonadati</taxon>
        <taxon>Bacteroidota</taxon>
        <taxon>Flavobacteriia</taxon>
        <taxon>Flavobacteriales</taxon>
        <taxon>Flavobacteriaceae</taxon>
        <taxon>Flavobacterium</taxon>
    </lineage>
</organism>
<evidence type="ECO:0000313" key="5">
    <source>
        <dbReference type="Proteomes" id="UP000830583"/>
    </source>
</evidence>
<protein>
    <recommendedName>
        <fullName evidence="6">MORN repeat protein</fullName>
    </recommendedName>
</protein>
<evidence type="ECO:0000256" key="2">
    <source>
        <dbReference type="SAM" id="Coils"/>
    </source>
</evidence>
<evidence type="ECO:0000256" key="1">
    <source>
        <dbReference type="ARBA" id="ARBA00022737"/>
    </source>
</evidence>
<dbReference type="PANTHER" id="PTHR43215:SF14">
    <property type="entry name" value="RADIAL SPOKE HEAD 1 HOMOLOG"/>
    <property type="match status" value="1"/>
</dbReference>
<dbReference type="SUPFAM" id="SSF82185">
    <property type="entry name" value="Histone H3 K4-specific methyltransferase SET7/9 N-terminal domain"/>
    <property type="match status" value="1"/>
</dbReference>
<feature type="coiled-coil region" evidence="2">
    <location>
        <begin position="22"/>
        <end position="49"/>
    </location>
</feature>
<keyword evidence="3" id="KW-0472">Membrane</keyword>
<feature type="transmembrane region" description="Helical" evidence="3">
    <location>
        <begin position="7"/>
        <end position="25"/>
    </location>
</feature>